<dbReference type="Pfam" id="PF07987">
    <property type="entry name" value="DUF1775"/>
    <property type="match status" value="1"/>
</dbReference>
<dbReference type="InterPro" id="IPR012533">
    <property type="entry name" value="YcnI-copper_dom"/>
</dbReference>
<dbReference type="AlphaFoldDB" id="A0A0U0ZS00"/>
<proteinExistence type="predicted"/>
<feature type="transmembrane region" description="Helical" evidence="2">
    <location>
        <begin position="198"/>
        <end position="216"/>
    </location>
</feature>
<dbReference type="RefSeq" id="WP_005062795.1">
    <property type="nucleotide sequence ID" value="NZ_AP022621.1"/>
</dbReference>
<feature type="chain" id="PRO_5015047940" evidence="3">
    <location>
        <begin position="29"/>
        <end position="222"/>
    </location>
</feature>
<organism evidence="5 6">
    <name type="scientific">Mycobacteroides abscessus</name>
    <dbReference type="NCBI Taxonomy" id="36809"/>
    <lineage>
        <taxon>Bacteria</taxon>
        <taxon>Bacillati</taxon>
        <taxon>Actinomycetota</taxon>
        <taxon>Actinomycetes</taxon>
        <taxon>Mycobacteriales</taxon>
        <taxon>Mycobacteriaceae</taxon>
        <taxon>Mycobacteroides</taxon>
    </lineage>
</organism>
<evidence type="ECO:0000313" key="6">
    <source>
        <dbReference type="Proteomes" id="UP000045782"/>
    </source>
</evidence>
<feature type="region of interest" description="Disordered" evidence="1">
    <location>
        <begin position="147"/>
        <end position="190"/>
    </location>
</feature>
<keyword evidence="3" id="KW-0732">Signal</keyword>
<accession>A0A0U0ZS00</accession>
<protein>
    <submittedName>
        <fullName evidence="5">Nuclear export factor GLE1 family protein</fullName>
    </submittedName>
</protein>
<gene>
    <name evidence="5" type="ORF">ERS075579_04342</name>
</gene>
<sequence>MRRVLPRLVAVSTAAAAALVALAIPASAHVRVTTDNTARGGYATLEFSVPNESQTKSLTTELTVRLPDVGSASTELLPGWTSAVDRDTAKGTVKSVTWKAVAGNGIGPDQFALFRVRVKLPDTDSVTFPATQTYADGQVVTWDQQVQPGGAEPEHPAPALDLTQGKADHDGHSAHAPQVSVTHESGAHEAHPDKTARWFGGIGLILGAVALVLAVTNKRRQQ</sequence>
<evidence type="ECO:0000256" key="3">
    <source>
        <dbReference type="SAM" id="SignalP"/>
    </source>
</evidence>
<feature type="domain" description="YncI copper-binding" evidence="4">
    <location>
        <begin position="29"/>
        <end position="162"/>
    </location>
</feature>
<evidence type="ECO:0000313" key="5">
    <source>
        <dbReference type="EMBL" id="CPV68034.1"/>
    </source>
</evidence>
<evidence type="ECO:0000256" key="2">
    <source>
        <dbReference type="SAM" id="Phobius"/>
    </source>
</evidence>
<feature type="signal peptide" evidence="3">
    <location>
        <begin position="1"/>
        <end position="28"/>
    </location>
</feature>
<keyword evidence="2" id="KW-0812">Transmembrane</keyword>
<evidence type="ECO:0000259" key="4">
    <source>
        <dbReference type="Pfam" id="PF07987"/>
    </source>
</evidence>
<dbReference type="Proteomes" id="UP000045782">
    <property type="component" value="Unassembled WGS sequence"/>
</dbReference>
<keyword evidence="2" id="KW-1133">Transmembrane helix</keyword>
<dbReference type="Gene3D" id="2.60.40.2230">
    <property type="entry name" value="Uncharacterised protein YcnI-like PF07987, DUF1775"/>
    <property type="match status" value="1"/>
</dbReference>
<dbReference type="InterPro" id="IPR038507">
    <property type="entry name" value="YcnI-like_sf"/>
</dbReference>
<keyword evidence="2" id="KW-0472">Membrane</keyword>
<dbReference type="EMBL" id="CSWP01000010">
    <property type="protein sequence ID" value="CPV68034.1"/>
    <property type="molecule type" value="Genomic_DNA"/>
</dbReference>
<reference evidence="5 6" key="1">
    <citation type="submission" date="2015-03" db="EMBL/GenBank/DDBJ databases">
        <authorList>
            <person name="Murphy D."/>
        </authorList>
    </citation>
    <scope>NUCLEOTIDE SEQUENCE [LARGE SCALE GENOMIC DNA]</scope>
    <source>
        <strain evidence="5 6">PAP088</strain>
    </source>
</reference>
<name>A0A0U0ZS00_9MYCO</name>
<evidence type="ECO:0000256" key="1">
    <source>
        <dbReference type="SAM" id="MobiDB-lite"/>
    </source>
</evidence>
<dbReference type="CDD" id="cd08545">
    <property type="entry name" value="YcnI_like"/>
    <property type="match status" value="1"/>
</dbReference>